<dbReference type="Proteomes" id="UP000178735">
    <property type="component" value="Unassembled WGS sequence"/>
</dbReference>
<gene>
    <name evidence="1" type="ORF">A2008_07590</name>
</gene>
<reference evidence="1 2" key="1">
    <citation type="journal article" date="2016" name="Nat. Commun.">
        <title>Thousands of microbial genomes shed light on interconnected biogeochemical processes in an aquifer system.</title>
        <authorList>
            <person name="Anantharaman K."/>
            <person name="Brown C.T."/>
            <person name="Hug L.A."/>
            <person name="Sharon I."/>
            <person name="Castelle C.J."/>
            <person name="Probst A.J."/>
            <person name="Thomas B.C."/>
            <person name="Singh A."/>
            <person name="Wilkins M.J."/>
            <person name="Karaoz U."/>
            <person name="Brodie E.L."/>
            <person name="Williams K.H."/>
            <person name="Hubbard S.S."/>
            <person name="Banfield J.F."/>
        </authorList>
    </citation>
    <scope>NUCLEOTIDE SEQUENCE [LARGE SCALE GENOMIC DNA]</scope>
</reference>
<dbReference type="STRING" id="1817813.A2008_07590"/>
<name>A0A1F7WZW6_9BACT</name>
<sequence length="252" mass="29286">MHAIIRSEVSLNGRPARYFEFEYHRYSLAAWRDDRLRNAPASSMAITIDRHRDFVMAEKQDLEKFAGYGDCETSFIRNVHEIPAIANNDFIAYAFYDDYCSDAIAIAYEDYYEIEKRSMVPLNAPFFDRRSNPHHLLCLPSMQDVFAPDCDFERTPTYKFFYDRLAAAASVILDIDLDYFTYQSPDDGIFVRREEDIRSAFARIKPAFSRVMSRVTTIAVARESVCCGGRQNAAKIREILLDIFKTDYNLLF</sequence>
<comment type="caution">
    <text evidence="1">The sequence shown here is derived from an EMBL/GenBank/DDBJ whole genome shotgun (WGS) entry which is preliminary data.</text>
</comment>
<accession>A0A1F7WZW6</accession>
<proteinExistence type="predicted"/>
<dbReference type="AlphaFoldDB" id="A0A1F7WZW6"/>
<organism evidence="1 2">
    <name type="scientific">Candidatus Wallbacteria bacterium GWC2_49_35</name>
    <dbReference type="NCBI Taxonomy" id="1817813"/>
    <lineage>
        <taxon>Bacteria</taxon>
        <taxon>Candidatus Walliibacteriota</taxon>
    </lineage>
</organism>
<evidence type="ECO:0000313" key="1">
    <source>
        <dbReference type="EMBL" id="OGM08394.1"/>
    </source>
</evidence>
<dbReference type="EMBL" id="MGFH01000015">
    <property type="protein sequence ID" value="OGM08394.1"/>
    <property type="molecule type" value="Genomic_DNA"/>
</dbReference>
<protein>
    <submittedName>
        <fullName evidence="1">Uncharacterized protein</fullName>
    </submittedName>
</protein>
<evidence type="ECO:0000313" key="2">
    <source>
        <dbReference type="Proteomes" id="UP000178735"/>
    </source>
</evidence>